<reference evidence="1 2" key="1">
    <citation type="submission" date="2019-05" db="EMBL/GenBank/DDBJ databases">
        <title>Another draft genome of Portunus trituberculatus and its Hox gene families provides insights of decapod evolution.</title>
        <authorList>
            <person name="Jeong J.-H."/>
            <person name="Song I."/>
            <person name="Kim S."/>
            <person name="Choi T."/>
            <person name="Kim D."/>
            <person name="Ryu S."/>
            <person name="Kim W."/>
        </authorList>
    </citation>
    <scope>NUCLEOTIDE SEQUENCE [LARGE SCALE GENOMIC DNA]</scope>
    <source>
        <tissue evidence="1">Muscle</tissue>
    </source>
</reference>
<gene>
    <name evidence="1" type="ORF">E2C01_005500</name>
</gene>
<protein>
    <submittedName>
        <fullName evidence="1">Uncharacterized protein</fullName>
    </submittedName>
</protein>
<evidence type="ECO:0000313" key="1">
    <source>
        <dbReference type="EMBL" id="MPC12793.1"/>
    </source>
</evidence>
<accession>A0A5B7CZB7</accession>
<dbReference type="EMBL" id="VSRR010000237">
    <property type="protein sequence ID" value="MPC12793.1"/>
    <property type="molecule type" value="Genomic_DNA"/>
</dbReference>
<proteinExistence type="predicted"/>
<evidence type="ECO:0000313" key="2">
    <source>
        <dbReference type="Proteomes" id="UP000324222"/>
    </source>
</evidence>
<comment type="caution">
    <text evidence="1">The sequence shown here is derived from an EMBL/GenBank/DDBJ whole genome shotgun (WGS) entry which is preliminary data.</text>
</comment>
<keyword evidence="2" id="KW-1185">Reference proteome</keyword>
<dbReference type="Proteomes" id="UP000324222">
    <property type="component" value="Unassembled WGS sequence"/>
</dbReference>
<dbReference type="AlphaFoldDB" id="A0A5B7CZB7"/>
<organism evidence="1 2">
    <name type="scientific">Portunus trituberculatus</name>
    <name type="common">Swimming crab</name>
    <name type="synonym">Neptunus trituberculatus</name>
    <dbReference type="NCBI Taxonomy" id="210409"/>
    <lineage>
        <taxon>Eukaryota</taxon>
        <taxon>Metazoa</taxon>
        <taxon>Ecdysozoa</taxon>
        <taxon>Arthropoda</taxon>
        <taxon>Crustacea</taxon>
        <taxon>Multicrustacea</taxon>
        <taxon>Malacostraca</taxon>
        <taxon>Eumalacostraca</taxon>
        <taxon>Eucarida</taxon>
        <taxon>Decapoda</taxon>
        <taxon>Pleocyemata</taxon>
        <taxon>Brachyura</taxon>
        <taxon>Eubrachyura</taxon>
        <taxon>Portunoidea</taxon>
        <taxon>Portunidae</taxon>
        <taxon>Portuninae</taxon>
        <taxon>Portunus</taxon>
    </lineage>
</organism>
<name>A0A5B7CZB7_PORTR</name>
<sequence length="101" mass="11196">MLHTHTSTNHWLDHVHSLPPCTIPVLHTHDGVQQTHATRNAITTNSESSSALQSDKAECASNTTFRSKLSVFQHVRPLLAEILSEPHHTTPHHRKGCSANL</sequence>